<feature type="transmembrane region" description="Helical" evidence="2">
    <location>
        <begin position="201"/>
        <end position="223"/>
    </location>
</feature>
<keyword evidence="2" id="KW-0812">Transmembrane</keyword>
<feature type="transmembrane region" description="Helical" evidence="2">
    <location>
        <begin position="309"/>
        <end position="330"/>
    </location>
</feature>
<feature type="region of interest" description="Disordered" evidence="1">
    <location>
        <begin position="86"/>
        <end position="111"/>
    </location>
</feature>
<dbReference type="InterPro" id="IPR056691">
    <property type="entry name" value="DUF7789"/>
</dbReference>
<sequence length="413" mass="46119">MTNTRLSVVLQRGAAALWSSHAKPKKKNCNHQQQQPQQKKKKRLLFPVYLDERETEVLTAGDGQRETGRKNVNSRSHSLVHKDMDEFSPLLGNQPSGQPREGPDLLSPNLRPRHQELIPTPCGPIKRWSELSCLLKLYFCFTIASLLALLGLTISSVYKQHMDTEVTDEDNLPVSLIQLIGILFCIYYISRGVLQENRQELVAFVLSVLGVMVRSVVNFSVLGSKGKQDLLVRFVCIMCLGVIHVACTTLLIRRPNMMAFRVGGALESLQEQYFLLNLCFSMVTFDLQAQLCLCILITTSDSAMSADNYIILGVGVFWACLTAAVGAVAVLKEAKALVWVFMVQNLPQVAFFVYLMYSVIKKWSEDSVYILEAAAVTSALISLLIKVGLFWGLIRLVQSFGQGLRERMSAPSK</sequence>
<dbReference type="AlphaFoldDB" id="A0A671UCV7"/>
<feature type="transmembrane region" description="Helical" evidence="2">
    <location>
        <begin position="369"/>
        <end position="394"/>
    </location>
</feature>
<feature type="transmembrane region" description="Helical" evidence="2">
    <location>
        <begin position="272"/>
        <end position="297"/>
    </location>
</feature>
<dbReference type="GeneID" id="115584337"/>
<reference evidence="4" key="2">
    <citation type="submission" date="2025-08" db="UniProtKB">
        <authorList>
            <consortium name="Ensembl"/>
        </authorList>
    </citation>
    <scope>IDENTIFICATION</scope>
</reference>
<keyword evidence="2" id="KW-0472">Membrane</keyword>
<evidence type="ECO:0000259" key="3">
    <source>
        <dbReference type="Pfam" id="PF25044"/>
    </source>
</evidence>
<dbReference type="Proteomes" id="UP000472265">
    <property type="component" value="Chromosome 7"/>
</dbReference>
<dbReference type="Ensembl" id="ENSSAUT00010012912.1">
    <property type="protein sequence ID" value="ENSSAUP00010012141.1"/>
    <property type="gene ID" value="ENSSAUG00010005805.1"/>
</dbReference>
<evidence type="ECO:0000256" key="1">
    <source>
        <dbReference type="SAM" id="MobiDB-lite"/>
    </source>
</evidence>
<feature type="transmembrane region" description="Helical" evidence="2">
    <location>
        <begin position="230"/>
        <end position="252"/>
    </location>
</feature>
<evidence type="ECO:0000313" key="5">
    <source>
        <dbReference type="Proteomes" id="UP000472265"/>
    </source>
</evidence>
<protein>
    <submittedName>
        <fullName evidence="4">Uncharacterized LOC115584337</fullName>
    </submittedName>
</protein>
<feature type="region of interest" description="Disordered" evidence="1">
    <location>
        <begin position="19"/>
        <end position="43"/>
    </location>
</feature>
<evidence type="ECO:0000256" key="2">
    <source>
        <dbReference type="SAM" id="Phobius"/>
    </source>
</evidence>
<organism evidence="4 5">
    <name type="scientific">Sparus aurata</name>
    <name type="common">Gilthead sea bream</name>
    <dbReference type="NCBI Taxonomy" id="8175"/>
    <lineage>
        <taxon>Eukaryota</taxon>
        <taxon>Metazoa</taxon>
        <taxon>Chordata</taxon>
        <taxon>Craniata</taxon>
        <taxon>Vertebrata</taxon>
        <taxon>Euteleostomi</taxon>
        <taxon>Actinopterygii</taxon>
        <taxon>Neopterygii</taxon>
        <taxon>Teleostei</taxon>
        <taxon>Neoteleostei</taxon>
        <taxon>Acanthomorphata</taxon>
        <taxon>Eupercaria</taxon>
        <taxon>Spariformes</taxon>
        <taxon>Sparidae</taxon>
        <taxon>Sparus</taxon>
    </lineage>
</organism>
<dbReference type="RefSeq" id="XP_030277541.1">
    <property type="nucleotide sequence ID" value="XM_030421681.1"/>
</dbReference>
<gene>
    <name evidence="4" type="primary">LOC115584337</name>
</gene>
<reference evidence="4" key="3">
    <citation type="submission" date="2025-09" db="UniProtKB">
        <authorList>
            <consortium name="Ensembl"/>
        </authorList>
    </citation>
    <scope>IDENTIFICATION</scope>
</reference>
<dbReference type="OrthoDB" id="2448307at2759"/>
<feature type="domain" description="DUF7789" evidence="3">
    <location>
        <begin position="122"/>
        <end position="252"/>
    </location>
</feature>
<name>A0A671UCV7_SPAAU</name>
<keyword evidence="2" id="KW-1133">Transmembrane helix</keyword>
<proteinExistence type="predicted"/>
<feature type="transmembrane region" description="Helical" evidence="2">
    <location>
        <begin position="336"/>
        <end position="357"/>
    </location>
</feature>
<feature type="transmembrane region" description="Helical" evidence="2">
    <location>
        <begin position="135"/>
        <end position="158"/>
    </location>
</feature>
<accession>A0A671UCV7</accession>
<dbReference type="PANTHER" id="PTHR39299">
    <property type="entry name" value="TRANSMEMBRANE PROTEIN"/>
    <property type="match status" value="1"/>
</dbReference>
<dbReference type="PANTHER" id="PTHR39299:SF1">
    <property type="entry name" value="TRANSMEMBRANE PROTEIN"/>
    <property type="match status" value="1"/>
</dbReference>
<keyword evidence="5" id="KW-1185">Reference proteome</keyword>
<feature type="transmembrane region" description="Helical" evidence="2">
    <location>
        <begin position="170"/>
        <end position="189"/>
    </location>
</feature>
<evidence type="ECO:0000313" key="4">
    <source>
        <dbReference type="Ensembl" id="ENSSAUP00010012141.1"/>
    </source>
</evidence>
<dbReference type="Pfam" id="PF25044">
    <property type="entry name" value="DUF7789"/>
    <property type="match status" value="2"/>
</dbReference>
<reference evidence="4" key="1">
    <citation type="submission" date="2021-04" db="EMBL/GenBank/DDBJ databases">
        <authorList>
            <consortium name="Wellcome Sanger Institute Data Sharing"/>
        </authorList>
    </citation>
    <scope>NUCLEOTIDE SEQUENCE [LARGE SCALE GENOMIC DNA]</scope>
</reference>
<feature type="domain" description="DUF7789" evidence="3">
    <location>
        <begin position="264"/>
        <end position="394"/>
    </location>
</feature>
<dbReference type="GeneTree" id="ENSGT00520000060938"/>